<sequence>MSIISRKTLNIINKKYRQRNSIEQAVWRTKLERLDRGSYTGNIGYSQPDPTGNAAIRNAEEVLKVEITNEHGFIVTIDYPERWLKVMDTIIYHYQQNDDDRHQKTQEIVMRRYFKGESPDVTAGLLGIGRTTYFELLDKFLADTAAVAFHEGVLELPIKLIDFKYEK</sequence>
<dbReference type="EMBL" id="BK032832">
    <property type="protein sequence ID" value="DAF63064.1"/>
    <property type="molecule type" value="Genomic_DNA"/>
</dbReference>
<evidence type="ECO:0000313" key="1">
    <source>
        <dbReference type="EMBL" id="DAF63064.1"/>
    </source>
</evidence>
<reference evidence="1" key="1">
    <citation type="journal article" date="2021" name="Proc. Natl. Acad. Sci. U.S.A.">
        <title>A Catalog of Tens of Thousands of Viruses from Human Metagenomes Reveals Hidden Associations with Chronic Diseases.</title>
        <authorList>
            <person name="Tisza M.J."/>
            <person name="Buck C.B."/>
        </authorList>
    </citation>
    <scope>NUCLEOTIDE SEQUENCE</scope>
    <source>
        <strain evidence="1">Ct9dX1</strain>
    </source>
</reference>
<protein>
    <submittedName>
        <fullName evidence="1">Uncharacterized protein</fullName>
    </submittedName>
</protein>
<name>A0A8S5TIV2_9CAUD</name>
<organism evidence="1">
    <name type="scientific">Myoviridae sp. ct9dX1</name>
    <dbReference type="NCBI Taxonomy" id="2827665"/>
    <lineage>
        <taxon>Viruses</taxon>
        <taxon>Duplodnaviria</taxon>
        <taxon>Heunggongvirae</taxon>
        <taxon>Uroviricota</taxon>
        <taxon>Caudoviricetes</taxon>
    </lineage>
</organism>
<accession>A0A8S5TIV2</accession>
<proteinExistence type="predicted"/>